<feature type="transmembrane region" description="Helical" evidence="1">
    <location>
        <begin position="21"/>
        <end position="40"/>
    </location>
</feature>
<comment type="caution">
    <text evidence="2">The sequence shown here is derived from an EMBL/GenBank/DDBJ whole genome shotgun (WGS) entry which is preliminary data.</text>
</comment>
<dbReference type="EMBL" id="RXOF01000004">
    <property type="protein sequence ID" value="RTQ50728.1"/>
    <property type="molecule type" value="Genomic_DNA"/>
</dbReference>
<keyword evidence="3" id="KW-1185">Reference proteome</keyword>
<accession>A0A3S0JF38</accession>
<evidence type="ECO:0000313" key="2">
    <source>
        <dbReference type="EMBL" id="RTQ50728.1"/>
    </source>
</evidence>
<dbReference type="RefSeq" id="WP_126692794.1">
    <property type="nucleotide sequence ID" value="NZ_RXOF01000004.1"/>
</dbReference>
<evidence type="ECO:0008006" key="4">
    <source>
        <dbReference type="Google" id="ProtNLM"/>
    </source>
</evidence>
<dbReference type="OrthoDB" id="960912at2"/>
<keyword evidence="1" id="KW-0812">Transmembrane</keyword>
<dbReference type="InterPro" id="IPR005325">
    <property type="entry name" value="DUF308_memb"/>
</dbReference>
<protein>
    <recommendedName>
        <fullName evidence="4">DUF308 domain-containing protein</fullName>
    </recommendedName>
</protein>
<feature type="transmembrane region" description="Helical" evidence="1">
    <location>
        <begin position="163"/>
        <end position="181"/>
    </location>
</feature>
<organism evidence="2 3">
    <name type="scientific">Hymenobacter gummosus</name>
    <dbReference type="NCBI Taxonomy" id="1776032"/>
    <lineage>
        <taxon>Bacteria</taxon>
        <taxon>Pseudomonadati</taxon>
        <taxon>Bacteroidota</taxon>
        <taxon>Cytophagia</taxon>
        <taxon>Cytophagales</taxon>
        <taxon>Hymenobacteraceae</taxon>
        <taxon>Hymenobacter</taxon>
    </lineage>
</organism>
<feature type="transmembrane region" description="Helical" evidence="1">
    <location>
        <begin position="133"/>
        <end position="151"/>
    </location>
</feature>
<name>A0A3S0JF38_9BACT</name>
<evidence type="ECO:0000256" key="1">
    <source>
        <dbReference type="SAM" id="Phobius"/>
    </source>
</evidence>
<feature type="transmembrane region" description="Helical" evidence="1">
    <location>
        <begin position="78"/>
        <end position="96"/>
    </location>
</feature>
<dbReference type="AlphaFoldDB" id="A0A3S0JF38"/>
<feature type="transmembrane region" description="Helical" evidence="1">
    <location>
        <begin position="46"/>
        <end position="66"/>
    </location>
</feature>
<keyword evidence="1" id="KW-0472">Membrane</keyword>
<evidence type="ECO:0000313" key="3">
    <source>
        <dbReference type="Proteomes" id="UP000282184"/>
    </source>
</evidence>
<reference evidence="2 3" key="1">
    <citation type="submission" date="2018-12" db="EMBL/GenBank/DDBJ databases">
        <title>Hymenobacter gummosus sp. nov., isolated from a spring.</title>
        <authorList>
            <person name="Nie L."/>
        </authorList>
    </citation>
    <scope>NUCLEOTIDE SEQUENCE [LARGE SCALE GENOMIC DNA]</scope>
    <source>
        <strain evidence="2 3">KCTC 52166</strain>
    </source>
</reference>
<proteinExistence type="predicted"/>
<keyword evidence="1" id="KW-1133">Transmembrane helix</keyword>
<feature type="transmembrane region" description="Helical" evidence="1">
    <location>
        <begin position="102"/>
        <end position="121"/>
    </location>
</feature>
<dbReference type="Proteomes" id="UP000282184">
    <property type="component" value="Unassembled WGS sequence"/>
</dbReference>
<sequence>MSTLVSTPAAPPRQAQGLRNLYLVRAGFSLIWVTLLLTAAPSSAVLTAGLLLLYPTWDVLATLWDVRLHHGTASLRPQYLNIGIGVLTTGAVVQALRQGLPTVMQVFGAWAIVTGLLQLLLALRRRRQLGGQWPLIISGAQSTLGGLSFILMAHDPATGLPNLAGYSAFGAFYFLLAAYRLHKAAGHPAAS</sequence>
<dbReference type="Pfam" id="PF03729">
    <property type="entry name" value="DUF308"/>
    <property type="match status" value="1"/>
</dbReference>
<gene>
    <name evidence="2" type="ORF">EJV47_08855</name>
</gene>